<organism evidence="1 2">
    <name type="scientific">Pseudomonas beijingensis</name>
    <dbReference type="NCBI Taxonomy" id="2954101"/>
    <lineage>
        <taxon>Bacteria</taxon>
        <taxon>Pseudomonadati</taxon>
        <taxon>Pseudomonadota</taxon>
        <taxon>Gammaproteobacteria</taxon>
        <taxon>Pseudomonadales</taxon>
        <taxon>Pseudomonadaceae</taxon>
        <taxon>Pseudomonas</taxon>
    </lineage>
</organism>
<name>A0ABY9F533_9PSED</name>
<evidence type="ECO:0000313" key="2">
    <source>
        <dbReference type="Proteomes" id="UP001224838"/>
    </source>
</evidence>
<dbReference type="InterPro" id="IPR036388">
    <property type="entry name" value="WH-like_DNA-bd_sf"/>
</dbReference>
<gene>
    <name evidence="1" type="ORF">PSH92_15205</name>
</gene>
<dbReference type="SUPFAM" id="SSF46785">
    <property type="entry name" value="Winged helix' DNA-binding domain"/>
    <property type="match status" value="1"/>
</dbReference>
<sequence>MRTDTRLSRMLHVLIHMDRHQQSATSDTLAQMLGTNPVVVRRTMALLKEQGYVTSEKGHRGGWTLSKPLSEMTLLDIHQALGSTSIFAIGLSTDHPQCLVEQAVNAALTDAFDEAQALLLKRLGAITLAQLAEDFDARFREIGGTSTDDLTHRGQIEH</sequence>
<dbReference type="PROSITE" id="PS51197">
    <property type="entry name" value="HTH_RRF2_2"/>
    <property type="match status" value="1"/>
</dbReference>
<dbReference type="InterPro" id="IPR036390">
    <property type="entry name" value="WH_DNA-bd_sf"/>
</dbReference>
<proteinExistence type="predicted"/>
<dbReference type="PANTHER" id="PTHR33221">
    <property type="entry name" value="WINGED HELIX-TURN-HELIX TRANSCRIPTIONAL REGULATOR, RRF2 FAMILY"/>
    <property type="match status" value="1"/>
</dbReference>
<accession>A0ABY9F533</accession>
<dbReference type="InterPro" id="IPR000944">
    <property type="entry name" value="Tscrpt_reg_Rrf2"/>
</dbReference>
<keyword evidence="2" id="KW-1185">Reference proteome</keyword>
<reference evidence="1 2" key="1">
    <citation type="submission" date="2023-02" db="EMBL/GenBank/DDBJ databases">
        <title>Evolution of Hrp T3SS in non-pathogenic Pseudomonas fluorescens.</title>
        <authorList>
            <person name="Liao K."/>
            <person name="Wei H."/>
            <person name="Gu Y."/>
        </authorList>
    </citation>
    <scope>NUCLEOTIDE SEQUENCE [LARGE SCALE GENOMIC DNA]</scope>
    <source>
        <strain evidence="1 2">FP2034</strain>
    </source>
</reference>
<dbReference type="RefSeq" id="WP_122565531.1">
    <property type="nucleotide sequence ID" value="NZ_CP117425.1"/>
</dbReference>
<dbReference type="Pfam" id="PF02082">
    <property type="entry name" value="Rrf2"/>
    <property type="match status" value="1"/>
</dbReference>
<dbReference type="EMBL" id="CP117451">
    <property type="protein sequence ID" value="WLG98737.1"/>
    <property type="molecule type" value="Genomic_DNA"/>
</dbReference>
<protein>
    <submittedName>
        <fullName evidence="1">Rrf2 family transcriptional regulator</fullName>
    </submittedName>
</protein>
<evidence type="ECO:0000313" key="1">
    <source>
        <dbReference type="EMBL" id="WLG98737.1"/>
    </source>
</evidence>
<dbReference type="Proteomes" id="UP001224838">
    <property type="component" value="Chromosome"/>
</dbReference>
<dbReference type="Gene3D" id="1.10.10.10">
    <property type="entry name" value="Winged helix-like DNA-binding domain superfamily/Winged helix DNA-binding domain"/>
    <property type="match status" value="1"/>
</dbReference>
<dbReference type="PANTHER" id="PTHR33221:SF15">
    <property type="entry name" value="HTH-TYPE TRANSCRIPTIONAL REGULATOR YWGB-RELATED"/>
    <property type="match status" value="1"/>
</dbReference>